<dbReference type="Proteomes" id="UP000673691">
    <property type="component" value="Unassembled WGS sequence"/>
</dbReference>
<dbReference type="InterPro" id="IPR052241">
    <property type="entry name" value="SLC66/Scramblase_ANY1"/>
</dbReference>
<organism evidence="6 7">
    <name type="scientific">Olpidium bornovanus</name>
    <dbReference type="NCBI Taxonomy" id="278681"/>
    <lineage>
        <taxon>Eukaryota</taxon>
        <taxon>Fungi</taxon>
        <taxon>Fungi incertae sedis</taxon>
        <taxon>Olpidiomycota</taxon>
        <taxon>Olpidiomycotina</taxon>
        <taxon>Olpidiomycetes</taxon>
        <taxon>Olpidiales</taxon>
        <taxon>Olpidiaceae</taxon>
        <taxon>Olpidium</taxon>
    </lineage>
</organism>
<evidence type="ECO:0000256" key="1">
    <source>
        <dbReference type="ARBA" id="ARBA00004141"/>
    </source>
</evidence>
<dbReference type="EMBL" id="JAEFCI010009289">
    <property type="protein sequence ID" value="KAG5457906.1"/>
    <property type="molecule type" value="Genomic_DNA"/>
</dbReference>
<evidence type="ECO:0000256" key="5">
    <source>
        <dbReference type="SAM" id="Phobius"/>
    </source>
</evidence>
<dbReference type="InterPro" id="IPR006603">
    <property type="entry name" value="PQ-loop_rpt"/>
</dbReference>
<protein>
    <submittedName>
        <fullName evidence="6">Uncharacterized protein</fullName>
    </submittedName>
</protein>
<keyword evidence="7" id="KW-1185">Reference proteome</keyword>
<dbReference type="Pfam" id="PF04193">
    <property type="entry name" value="PQ-loop"/>
    <property type="match status" value="1"/>
</dbReference>
<dbReference type="GO" id="GO:0005802">
    <property type="term" value="C:trans-Golgi network"/>
    <property type="evidence" value="ECO:0007669"/>
    <property type="project" value="TreeGrafter"/>
</dbReference>
<dbReference type="OrthoDB" id="292213at2759"/>
<keyword evidence="2 5" id="KW-0812">Transmembrane</keyword>
<sequence>MIVVQLAVVKACVRYRRSGKRSSVLAGDSYAALGQFWKWRTFPPYVLFVLGLAAILTALHAVAGANESYVEAIGTVALAIEAAVPLPQAIQNHKLKSVDGFRWVRSAAHRAGATQKAGVGWGQCWTNFSSVSLSSTVLSRIFNILRRIAPPRFLFIRLQFPHPFDVDRRRFVQNRILPSY</sequence>
<dbReference type="PANTHER" id="PTHR14856:SF9">
    <property type="entry name" value="PQ-LOOP REPEAT-CONTAINING PROTEIN 1"/>
    <property type="match status" value="1"/>
</dbReference>
<keyword evidence="3 5" id="KW-1133">Transmembrane helix</keyword>
<keyword evidence="4 5" id="KW-0472">Membrane</keyword>
<evidence type="ECO:0000313" key="6">
    <source>
        <dbReference type="EMBL" id="KAG5457906.1"/>
    </source>
</evidence>
<dbReference type="GO" id="GO:0005829">
    <property type="term" value="C:cytosol"/>
    <property type="evidence" value="ECO:0007669"/>
    <property type="project" value="GOC"/>
</dbReference>
<gene>
    <name evidence="6" type="ORF">BJ554DRAFT_1972</name>
</gene>
<reference evidence="6 7" key="1">
    <citation type="journal article" name="Sci. Rep.">
        <title>Genome-scale phylogenetic analyses confirm Olpidium as the closest living zoosporic fungus to the non-flagellated, terrestrial fungi.</title>
        <authorList>
            <person name="Chang Y."/>
            <person name="Rochon D."/>
            <person name="Sekimoto S."/>
            <person name="Wang Y."/>
            <person name="Chovatia M."/>
            <person name="Sandor L."/>
            <person name="Salamov A."/>
            <person name="Grigoriev I.V."/>
            <person name="Stajich J.E."/>
            <person name="Spatafora J.W."/>
        </authorList>
    </citation>
    <scope>NUCLEOTIDE SEQUENCE [LARGE SCALE GENOMIC DNA]</scope>
    <source>
        <strain evidence="6">S191</strain>
    </source>
</reference>
<proteinExistence type="predicted"/>
<dbReference type="PANTHER" id="PTHR14856">
    <property type="entry name" value="PQ-LOOP REPEAT-CONTAINING PROTEIN 1-LIKE PROTEIN"/>
    <property type="match status" value="1"/>
</dbReference>
<dbReference type="GO" id="GO:0042147">
    <property type="term" value="P:retrograde transport, endosome to Golgi"/>
    <property type="evidence" value="ECO:0007669"/>
    <property type="project" value="TreeGrafter"/>
</dbReference>
<dbReference type="GO" id="GO:0016020">
    <property type="term" value="C:membrane"/>
    <property type="evidence" value="ECO:0007669"/>
    <property type="project" value="UniProtKB-SubCell"/>
</dbReference>
<dbReference type="GO" id="GO:0005768">
    <property type="term" value="C:endosome"/>
    <property type="evidence" value="ECO:0007669"/>
    <property type="project" value="TreeGrafter"/>
</dbReference>
<name>A0A8H7ZR69_9FUNG</name>
<evidence type="ECO:0000256" key="4">
    <source>
        <dbReference type="ARBA" id="ARBA00023136"/>
    </source>
</evidence>
<accession>A0A8H7ZR69</accession>
<feature type="transmembrane region" description="Helical" evidence="5">
    <location>
        <begin position="45"/>
        <end position="63"/>
    </location>
</feature>
<comment type="subcellular location">
    <subcellularLocation>
        <location evidence="1">Membrane</location>
        <topology evidence="1">Multi-pass membrane protein</topology>
    </subcellularLocation>
</comment>
<evidence type="ECO:0000256" key="2">
    <source>
        <dbReference type="ARBA" id="ARBA00022692"/>
    </source>
</evidence>
<evidence type="ECO:0000256" key="3">
    <source>
        <dbReference type="ARBA" id="ARBA00022989"/>
    </source>
</evidence>
<comment type="caution">
    <text evidence="6">The sequence shown here is derived from an EMBL/GenBank/DDBJ whole genome shotgun (WGS) entry which is preliminary data.</text>
</comment>
<dbReference type="AlphaFoldDB" id="A0A8H7ZR69"/>
<dbReference type="GO" id="GO:0045332">
    <property type="term" value="P:phospholipid translocation"/>
    <property type="evidence" value="ECO:0007669"/>
    <property type="project" value="TreeGrafter"/>
</dbReference>
<evidence type="ECO:0000313" key="7">
    <source>
        <dbReference type="Proteomes" id="UP000673691"/>
    </source>
</evidence>